<reference evidence="1" key="2">
    <citation type="journal article" date="2015" name="Fish Shellfish Immunol.">
        <title>Early steps in the European eel (Anguilla anguilla)-Vibrio vulnificus interaction in the gills: Role of the RtxA13 toxin.</title>
        <authorList>
            <person name="Callol A."/>
            <person name="Pajuelo D."/>
            <person name="Ebbesson L."/>
            <person name="Teles M."/>
            <person name="MacKenzie S."/>
            <person name="Amaro C."/>
        </authorList>
    </citation>
    <scope>NUCLEOTIDE SEQUENCE</scope>
</reference>
<sequence>MNIIYRFMIALNVNCHLHPTKIIPICPLNYFTFQPS</sequence>
<protein>
    <submittedName>
        <fullName evidence="1">Uncharacterized protein</fullName>
    </submittedName>
</protein>
<dbReference type="EMBL" id="GBXM01037624">
    <property type="protein sequence ID" value="JAH70953.1"/>
    <property type="molecule type" value="Transcribed_RNA"/>
</dbReference>
<evidence type="ECO:0000313" key="1">
    <source>
        <dbReference type="EMBL" id="JAH70953.1"/>
    </source>
</evidence>
<name>A0A0E9V135_ANGAN</name>
<reference evidence="1" key="1">
    <citation type="submission" date="2014-11" db="EMBL/GenBank/DDBJ databases">
        <authorList>
            <person name="Amaro Gonzalez C."/>
        </authorList>
    </citation>
    <scope>NUCLEOTIDE SEQUENCE</scope>
</reference>
<dbReference type="AlphaFoldDB" id="A0A0E9V135"/>
<organism evidence="1">
    <name type="scientific">Anguilla anguilla</name>
    <name type="common">European freshwater eel</name>
    <name type="synonym">Muraena anguilla</name>
    <dbReference type="NCBI Taxonomy" id="7936"/>
    <lineage>
        <taxon>Eukaryota</taxon>
        <taxon>Metazoa</taxon>
        <taxon>Chordata</taxon>
        <taxon>Craniata</taxon>
        <taxon>Vertebrata</taxon>
        <taxon>Euteleostomi</taxon>
        <taxon>Actinopterygii</taxon>
        <taxon>Neopterygii</taxon>
        <taxon>Teleostei</taxon>
        <taxon>Anguilliformes</taxon>
        <taxon>Anguillidae</taxon>
        <taxon>Anguilla</taxon>
    </lineage>
</organism>
<accession>A0A0E9V135</accession>
<proteinExistence type="predicted"/>